<evidence type="ECO:0000256" key="1">
    <source>
        <dbReference type="SAM" id="MobiDB-lite"/>
    </source>
</evidence>
<reference evidence="2" key="1">
    <citation type="journal article" date="2023" name="Science">
        <title>Genome structures resolve the early diversification of teleost fishes.</title>
        <authorList>
            <person name="Parey E."/>
            <person name="Louis A."/>
            <person name="Montfort J."/>
            <person name="Bouchez O."/>
            <person name="Roques C."/>
            <person name="Iampietro C."/>
            <person name="Lluch J."/>
            <person name="Castinel A."/>
            <person name="Donnadieu C."/>
            <person name="Desvignes T."/>
            <person name="Floi Bucao C."/>
            <person name="Jouanno E."/>
            <person name="Wen M."/>
            <person name="Mejri S."/>
            <person name="Dirks R."/>
            <person name="Jansen H."/>
            <person name="Henkel C."/>
            <person name="Chen W.J."/>
            <person name="Zahm M."/>
            <person name="Cabau C."/>
            <person name="Klopp C."/>
            <person name="Thompson A.W."/>
            <person name="Robinson-Rechavi M."/>
            <person name="Braasch I."/>
            <person name="Lecointre G."/>
            <person name="Bobe J."/>
            <person name="Postlethwait J.H."/>
            <person name="Berthelot C."/>
            <person name="Roest Crollius H."/>
            <person name="Guiguen Y."/>
        </authorList>
    </citation>
    <scope>NUCLEOTIDE SEQUENCE</scope>
    <source>
        <strain evidence="2">NC1722</strain>
    </source>
</reference>
<feature type="compositionally biased region" description="Polar residues" evidence="1">
    <location>
        <begin position="8"/>
        <end position="18"/>
    </location>
</feature>
<protein>
    <submittedName>
        <fullName evidence="2">Uncharacterized protein</fullName>
    </submittedName>
</protein>
<gene>
    <name evidence="2" type="ORF">AAFF_G00131000</name>
</gene>
<dbReference type="AlphaFoldDB" id="A0AAD7W9A7"/>
<evidence type="ECO:0000313" key="3">
    <source>
        <dbReference type="Proteomes" id="UP001221898"/>
    </source>
</evidence>
<feature type="region of interest" description="Disordered" evidence="1">
    <location>
        <begin position="127"/>
        <end position="146"/>
    </location>
</feature>
<sequence>MLKPKQSELPSQDSSTNGAHLLRRKNFSTMDRGRSLAQVITEMRNEIKKLESENKALRGELGQPPPGREEPEQSLAFQHRTGAEETSSHASLRRNVSAPTLDGQYKENIIMTVRRYSISSNIITVNRKSETSTEAREDAESPEERDANWIRLQQENRGNTPALLENLARDESNGFNKDKLTNRRSLQEYVHKNRTKVKTVTFLLPVDDIYTNRPFFTNRLASPSAYDLDVIVEKDS</sequence>
<organism evidence="2 3">
    <name type="scientific">Aldrovandia affinis</name>
    <dbReference type="NCBI Taxonomy" id="143900"/>
    <lineage>
        <taxon>Eukaryota</taxon>
        <taxon>Metazoa</taxon>
        <taxon>Chordata</taxon>
        <taxon>Craniata</taxon>
        <taxon>Vertebrata</taxon>
        <taxon>Euteleostomi</taxon>
        <taxon>Actinopterygii</taxon>
        <taxon>Neopterygii</taxon>
        <taxon>Teleostei</taxon>
        <taxon>Notacanthiformes</taxon>
        <taxon>Halosauridae</taxon>
        <taxon>Aldrovandia</taxon>
    </lineage>
</organism>
<feature type="region of interest" description="Disordered" evidence="1">
    <location>
        <begin position="1"/>
        <end position="33"/>
    </location>
</feature>
<dbReference type="Proteomes" id="UP001221898">
    <property type="component" value="Unassembled WGS sequence"/>
</dbReference>
<accession>A0AAD7W9A7</accession>
<comment type="caution">
    <text evidence="2">The sequence shown here is derived from an EMBL/GenBank/DDBJ whole genome shotgun (WGS) entry which is preliminary data.</text>
</comment>
<evidence type="ECO:0000313" key="2">
    <source>
        <dbReference type="EMBL" id="KAJ8388691.1"/>
    </source>
</evidence>
<name>A0AAD7W9A7_9TELE</name>
<proteinExistence type="predicted"/>
<dbReference type="EMBL" id="JAINUG010000191">
    <property type="protein sequence ID" value="KAJ8388691.1"/>
    <property type="molecule type" value="Genomic_DNA"/>
</dbReference>
<feature type="region of interest" description="Disordered" evidence="1">
    <location>
        <begin position="50"/>
        <end position="95"/>
    </location>
</feature>
<keyword evidence="3" id="KW-1185">Reference proteome</keyword>